<evidence type="ECO:0000313" key="2">
    <source>
        <dbReference type="Proteomes" id="UP000318380"/>
    </source>
</evidence>
<gene>
    <name evidence="1" type="ORF">FB561_5618</name>
</gene>
<reference evidence="1 2" key="1">
    <citation type="submission" date="2019-06" db="EMBL/GenBank/DDBJ databases">
        <title>Sequencing the genomes of 1000 actinobacteria strains.</title>
        <authorList>
            <person name="Klenk H.-P."/>
        </authorList>
    </citation>
    <scope>NUCLEOTIDE SEQUENCE [LARGE SCALE GENOMIC DNA]</scope>
    <source>
        <strain evidence="1 2">DSM 24683</strain>
    </source>
</reference>
<proteinExistence type="predicted"/>
<dbReference type="AlphaFoldDB" id="A0A561BZY5"/>
<dbReference type="Proteomes" id="UP000318380">
    <property type="component" value="Unassembled WGS sequence"/>
</dbReference>
<dbReference type="EMBL" id="VIVK01000001">
    <property type="protein sequence ID" value="TWD84431.1"/>
    <property type="molecule type" value="Genomic_DNA"/>
</dbReference>
<comment type="caution">
    <text evidence="1">The sequence shown here is derived from an EMBL/GenBank/DDBJ whole genome shotgun (WGS) entry which is preliminary data.</text>
</comment>
<protein>
    <submittedName>
        <fullName evidence="1">Uncharacterized protein</fullName>
    </submittedName>
</protein>
<keyword evidence="2" id="KW-1185">Reference proteome</keyword>
<dbReference type="RefSeq" id="WP_145811735.1">
    <property type="nucleotide sequence ID" value="NZ_VIVK01000001.1"/>
</dbReference>
<sequence>MRAREYLYVRTTEPVAAEAEYLRKLYDLEPIPDGADEPDEIGLRGPARTADATVGYEIQPNTYVVFEPEPQEVQAIDGYPVEIAVWLGRDEGTQRQEARLVFEDHVRTRPDVPVLLCHDVSALIAAYLPEKGVYDFPPGTTIDAAHQDRWRDWALA</sequence>
<accession>A0A561BZY5</accession>
<dbReference type="OrthoDB" id="3825408at2"/>
<evidence type="ECO:0000313" key="1">
    <source>
        <dbReference type="EMBL" id="TWD84431.1"/>
    </source>
</evidence>
<name>A0A561BZY5_9ACTN</name>
<organism evidence="1 2">
    <name type="scientific">Kribbella amoyensis</name>
    <dbReference type="NCBI Taxonomy" id="996641"/>
    <lineage>
        <taxon>Bacteria</taxon>
        <taxon>Bacillati</taxon>
        <taxon>Actinomycetota</taxon>
        <taxon>Actinomycetes</taxon>
        <taxon>Propionibacteriales</taxon>
        <taxon>Kribbellaceae</taxon>
        <taxon>Kribbella</taxon>
    </lineage>
</organism>